<comment type="caution">
    <text evidence="2">The sequence shown here is derived from an EMBL/GenBank/DDBJ whole genome shotgun (WGS) entry which is preliminary data.</text>
</comment>
<protein>
    <submittedName>
        <fullName evidence="2">NADPH:quinone reductase</fullName>
    </submittedName>
</protein>
<dbReference type="GO" id="GO:0016491">
    <property type="term" value="F:oxidoreductase activity"/>
    <property type="evidence" value="ECO:0007669"/>
    <property type="project" value="InterPro"/>
</dbReference>
<dbReference type="AlphaFoldDB" id="A0AA37WL95"/>
<dbReference type="Gene3D" id="3.40.50.720">
    <property type="entry name" value="NAD(P)-binding Rossmann-like Domain"/>
    <property type="match status" value="1"/>
</dbReference>
<dbReference type="Pfam" id="PF13602">
    <property type="entry name" value="ADH_zinc_N_2"/>
    <property type="match status" value="1"/>
</dbReference>
<dbReference type="Gene3D" id="3.90.180.10">
    <property type="entry name" value="Medium-chain alcohol dehydrogenases, catalytic domain"/>
    <property type="match status" value="1"/>
</dbReference>
<dbReference type="Proteomes" id="UP001156601">
    <property type="component" value="Unassembled WGS sequence"/>
</dbReference>
<proteinExistence type="predicted"/>
<feature type="domain" description="Enoyl reductase (ER)" evidence="1">
    <location>
        <begin position="28"/>
        <end position="337"/>
    </location>
</feature>
<dbReference type="SUPFAM" id="SSF50129">
    <property type="entry name" value="GroES-like"/>
    <property type="match status" value="1"/>
</dbReference>
<dbReference type="CDD" id="cd08267">
    <property type="entry name" value="MDR1"/>
    <property type="match status" value="1"/>
</dbReference>
<evidence type="ECO:0000259" key="1">
    <source>
        <dbReference type="SMART" id="SM00829"/>
    </source>
</evidence>
<organism evidence="2 3">
    <name type="scientific">Agaribacter marinus</name>
    <dbReference type="NCBI Taxonomy" id="1431249"/>
    <lineage>
        <taxon>Bacteria</taxon>
        <taxon>Pseudomonadati</taxon>
        <taxon>Pseudomonadota</taxon>
        <taxon>Gammaproteobacteria</taxon>
        <taxon>Alteromonadales</taxon>
        <taxon>Alteromonadaceae</taxon>
        <taxon>Agaribacter</taxon>
    </lineage>
</organism>
<dbReference type="InterPro" id="IPR050700">
    <property type="entry name" value="YIM1/Zinc_Alcohol_DH_Fams"/>
</dbReference>
<dbReference type="PANTHER" id="PTHR11695:SF648">
    <property type="entry name" value="ZINC-BINDING OXIDOREDUCTASE"/>
    <property type="match status" value="1"/>
</dbReference>
<dbReference type="InterPro" id="IPR020843">
    <property type="entry name" value="ER"/>
</dbReference>
<evidence type="ECO:0000313" key="2">
    <source>
        <dbReference type="EMBL" id="GLR72214.1"/>
    </source>
</evidence>
<dbReference type="PANTHER" id="PTHR11695">
    <property type="entry name" value="ALCOHOL DEHYDROGENASE RELATED"/>
    <property type="match status" value="1"/>
</dbReference>
<name>A0AA37WL95_9ALTE</name>
<gene>
    <name evidence="2" type="ORF">GCM10007852_31220</name>
</gene>
<reference evidence="2" key="1">
    <citation type="journal article" date="2014" name="Int. J. Syst. Evol. Microbiol.">
        <title>Complete genome sequence of Corynebacterium casei LMG S-19264T (=DSM 44701T), isolated from a smear-ripened cheese.</title>
        <authorList>
            <consortium name="US DOE Joint Genome Institute (JGI-PGF)"/>
            <person name="Walter F."/>
            <person name="Albersmeier A."/>
            <person name="Kalinowski J."/>
            <person name="Ruckert C."/>
        </authorList>
    </citation>
    <scope>NUCLEOTIDE SEQUENCE</scope>
    <source>
        <strain evidence="2">NBRC 110023</strain>
    </source>
</reference>
<accession>A0AA37WL95</accession>
<dbReference type="SUPFAM" id="SSF51735">
    <property type="entry name" value="NAD(P)-binding Rossmann-fold domains"/>
    <property type="match status" value="1"/>
</dbReference>
<dbReference type="InterPro" id="IPR013154">
    <property type="entry name" value="ADH-like_N"/>
</dbReference>
<dbReference type="InterPro" id="IPR036291">
    <property type="entry name" value="NAD(P)-bd_dom_sf"/>
</dbReference>
<evidence type="ECO:0000313" key="3">
    <source>
        <dbReference type="Proteomes" id="UP001156601"/>
    </source>
</evidence>
<reference evidence="2" key="2">
    <citation type="submission" date="2023-01" db="EMBL/GenBank/DDBJ databases">
        <title>Draft genome sequence of Agaribacter marinus strain NBRC 110023.</title>
        <authorList>
            <person name="Sun Q."/>
            <person name="Mori K."/>
        </authorList>
    </citation>
    <scope>NUCLEOTIDE SEQUENCE</scope>
    <source>
        <strain evidence="2">NBRC 110023</strain>
    </source>
</reference>
<keyword evidence="3" id="KW-1185">Reference proteome</keyword>
<dbReference type="Pfam" id="PF08240">
    <property type="entry name" value="ADH_N"/>
    <property type="match status" value="1"/>
</dbReference>
<dbReference type="InterPro" id="IPR011032">
    <property type="entry name" value="GroES-like_sf"/>
</dbReference>
<dbReference type="EMBL" id="BSOT01000009">
    <property type="protein sequence ID" value="GLR72214.1"/>
    <property type="molecule type" value="Genomic_DNA"/>
</dbReference>
<dbReference type="SMART" id="SM00829">
    <property type="entry name" value="PKS_ER"/>
    <property type="match status" value="1"/>
</dbReference>
<sequence>MTVQTSTSEQDLAHNQAIMRASTIDRYGSADVLTLKKIERPKCGPDDVVVAVRAASINPYDWHNMTGTPLLMRIGGGWQAPKSNLFGLDVAGVIESVGRNVTKFALGDEVFGCAAGAFAEYVNANIDTLVRKPSNISFEEAAAVPVAALTAVQGLRDHGHLTPGQRVIINGASGGVGTYAVQLAKYFGAEVTGVCSTKNVEMVRALGADHVIDYIMDDFTARGIEYDLILDNIGNRQISHYKRCLTPSGSYIAVGAPKGRILGPVPHMLKALLAFKFGTRHAAVFMAQQTPSDLALFSELLESGAMRSAIDTIYPLDEIAAAFRHLETGHARGKIIIKV</sequence>